<geneLocation type="plasmid" evidence="2 3">
    <name>pSMR1-1</name>
</geneLocation>
<evidence type="ECO:0000256" key="1">
    <source>
        <dbReference type="SAM" id="MobiDB-lite"/>
    </source>
</evidence>
<dbReference type="EMBL" id="CP022416">
    <property type="protein sequence ID" value="ASM74694.1"/>
    <property type="molecule type" value="Genomic_DNA"/>
</dbReference>
<evidence type="ECO:0000313" key="2">
    <source>
        <dbReference type="EMBL" id="ASM74694.1"/>
    </source>
</evidence>
<keyword evidence="3" id="KW-1185">Reference proteome</keyword>
<proteinExistence type="predicted"/>
<dbReference type="InterPro" id="IPR018841">
    <property type="entry name" value="DUF2442"/>
</dbReference>
<dbReference type="RefSeq" id="WP_089422714.1">
    <property type="nucleotide sequence ID" value="NZ_CP022416.1"/>
</dbReference>
<feature type="region of interest" description="Disordered" evidence="1">
    <location>
        <begin position="108"/>
        <end position="133"/>
    </location>
</feature>
<dbReference type="AlphaFoldDB" id="A0A221K6Q5"/>
<gene>
    <name evidence="2" type="ORF">SULPSESMR1_05000</name>
</gene>
<name>A0A221K6Q5_9RHOB</name>
<sequence>MVELTGAEIDTAIQRGNIAQQAEPRAESARYDKRNSRVIVDLKNGCIFAFPPCLAQGLETATDEELAAVEILGAGYGLHWEALDVDLSVPGLLAGLFGTKAYMARRAGQATSPAKAAAARENGRKGGRPRKQA</sequence>
<dbReference type="Pfam" id="PF10387">
    <property type="entry name" value="DUF2442"/>
    <property type="match status" value="1"/>
</dbReference>
<accession>A0A221K6Q5</accession>
<dbReference type="Proteomes" id="UP000199754">
    <property type="component" value="Plasmid pSMR1-1"/>
</dbReference>
<dbReference type="KEGG" id="spse:SULPSESMR1_05000"/>
<dbReference type="Gene3D" id="3.30.2020.40">
    <property type="entry name" value="Uncharacterised protein PF10387, DUF2442"/>
    <property type="match status" value="1"/>
</dbReference>
<reference evidence="2 3" key="1">
    <citation type="submission" date="2017-07" db="EMBL/GenBank/DDBJ databases">
        <title>Genome Sequence of Sulfitobacter pseudonitzschiae Strain SMR1 Isolated from a culture of the Diatom Skeletonema marinoi.</title>
        <authorList>
            <person name="Topel M."/>
            <person name="Pinder M.I.M."/>
            <person name="Johansson O.N."/>
            <person name="Kourtchenko O."/>
            <person name="Godhe A."/>
            <person name="Clarke A.K."/>
        </authorList>
    </citation>
    <scope>NUCLEOTIDE SEQUENCE [LARGE SCALE GENOMIC DNA]</scope>
    <source>
        <strain evidence="2 3">SMR1</strain>
        <plasmid evidence="2 3">pSMR1-1</plasmid>
    </source>
</reference>
<evidence type="ECO:0000313" key="3">
    <source>
        <dbReference type="Proteomes" id="UP000199754"/>
    </source>
</evidence>
<keyword evidence="2" id="KW-0614">Plasmid</keyword>
<dbReference type="OrthoDB" id="337884at2"/>
<protein>
    <recommendedName>
        <fullName evidence="4">DUF2442 domain-containing protein</fullName>
    </recommendedName>
</protein>
<organism evidence="2 3">
    <name type="scientific">Pseudosulfitobacter pseudonitzschiae</name>
    <dbReference type="NCBI Taxonomy" id="1402135"/>
    <lineage>
        <taxon>Bacteria</taxon>
        <taxon>Pseudomonadati</taxon>
        <taxon>Pseudomonadota</taxon>
        <taxon>Alphaproteobacteria</taxon>
        <taxon>Rhodobacterales</taxon>
        <taxon>Roseobacteraceae</taxon>
        <taxon>Pseudosulfitobacter</taxon>
    </lineage>
</organism>
<evidence type="ECO:0008006" key="4">
    <source>
        <dbReference type="Google" id="ProtNLM"/>
    </source>
</evidence>